<comment type="caution">
    <text evidence="1">The sequence shown here is derived from an EMBL/GenBank/DDBJ whole genome shotgun (WGS) entry which is preliminary data.</text>
</comment>
<proteinExistence type="predicted"/>
<keyword evidence="2" id="KW-1185">Reference proteome</keyword>
<protein>
    <recommendedName>
        <fullName evidence="3">Sushi domain-containing protein</fullName>
    </recommendedName>
</protein>
<evidence type="ECO:0000313" key="2">
    <source>
        <dbReference type="Proteomes" id="UP000318571"/>
    </source>
</evidence>
<feature type="non-terminal residue" evidence="1">
    <location>
        <position position="157"/>
    </location>
</feature>
<dbReference type="AlphaFoldDB" id="A0A553PF62"/>
<dbReference type="Proteomes" id="UP000318571">
    <property type="component" value="Chromosome 5"/>
</dbReference>
<evidence type="ECO:0008006" key="3">
    <source>
        <dbReference type="Google" id="ProtNLM"/>
    </source>
</evidence>
<dbReference type="EMBL" id="VCGU01000004">
    <property type="protein sequence ID" value="TRY76322.1"/>
    <property type="molecule type" value="Genomic_DNA"/>
</dbReference>
<sequence>MGPTGKPGDGSVVQFDEAFELRIFCDMDGFNIRFNQNQPISTFVYEVPRSHRMTKAEVIGNMNIFFMGFGSSDLSPVVPIGFKARYECPHGFVFQEAIHHEPHIQLQCNPNGTFGPIKWMTCVDPINIFTEYNSKIKPSNQTPSDPHCAMNCSQAGW</sequence>
<name>A0A553PF62_TIGCA</name>
<gene>
    <name evidence="1" type="ORF">TCAL_12022</name>
</gene>
<evidence type="ECO:0000313" key="1">
    <source>
        <dbReference type="EMBL" id="TRY76322.1"/>
    </source>
</evidence>
<accession>A0A553PF62</accession>
<reference evidence="1 2" key="1">
    <citation type="journal article" date="2018" name="Nat. Ecol. Evol.">
        <title>Genomic signatures of mitonuclear coevolution across populations of Tigriopus californicus.</title>
        <authorList>
            <person name="Barreto F.S."/>
            <person name="Watson E.T."/>
            <person name="Lima T.G."/>
            <person name="Willett C.S."/>
            <person name="Edmands S."/>
            <person name="Li W."/>
            <person name="Burton R.S."/>
        </authorList>
    </citation>
    <scope>NUCLEOTIDE SEQUENCE [LARGE SCALE GENOMIC DNA]</scope>
    <source>
        <strain evidence="1 2">San Diego</strain>
    </source>
</reference>
<organism evidence="1 2">
    <name type="scientific">Tigriopus californicus</name>
    <name type="common">Marine copepod</name>
    <dbReference type="NCBI Taxonomy" id="6832"/>
    <lineage>
        <taxon>Eukaryota</taxon>
        <taxon>Metazoa</taxon>
        <taxon>Ecdysozoa</taxon>
        <taxon>Arthropoda</taxon>
        <taxon>Crustacea</taxon>
        <taxon>Multicrustacea</taxon>
        <taxon>Hexanauplia</taxon>
        <taxon>Copepoda</taxon>
        <taxon>Harpacticoida</taxon>
        <taxon>Harpacticidae</taxon>
        <taxon>Tigriopus</taxon>
    </lineage>
</organism>